<feature type="domain" description="Major facilitator superfamily (MFS) profile" evidence="7">
    <location>
        <begin position="65"/>
        <end position="573"/>
    </location>
</feature>
<proteinExistence type="predicted"/>
<gene>
    <name evidence="8" type="ORF">VMCG_06184</name>
</gene>
<sequence>MAEDHIAPTLHADDLENPKVEHSRHRTLGNVRLRHHETNEIILVPTPSNDPNDPLNWPQWYKKTIAVIVCMAMLWCNFLAAGPTVAIMSTTMDFFPSSNPAVDPAGYNANIAKISFFYTTTALLQGTSNFVWVPLATKYGRRPVYLVSYISSPCWTVLEPVRPRVDWPTSVRSLAVTQFADVYLKFIYLVSTIWAIFDHSYAGFLAARIVMGIGSGAAETIAPITIADVFFLHERGAIMALYTSFLSAGVGFGMVISGLITINYSWRVIYDVTAACVGFILLLAFFAFPETAFNRDDRPLADDPYLAGTTSPHGSEKSHQTDRLSGIEQASPPPTRLKKKSYVQMMSLLNGSFTSEPFLKMVLRPLGLICLPPVLWAALTEAVTIGFLIALTSNVSVAYASAYDFQAWQVGLCFIAACVGSVFGVPAGGHLGDVVADYFTRRNGGIREPEMRLPAMTLSLITAPLALILYGVGIQKKLHWICPTIGLGLMNFSIVQGTNIALVYVIDAYRPVAGEITLAVMGFKSLFGFLLSFYTNPWVNESGYQDAYGTMAGVTAAIILCWVPLYLWGRRIRHSTWSWPVISYVHWHEDRETGE</sequence>
<dbReference type="STRING" id="356882.A0A423W9B2"/>
<feature type="transmembrane region" description="Helical" evidence="6">
    <location>
        <begin position="239"/>
        <end position="262"/>
    </location>
</feature>
<dbReference type="AlphaFoldDB" id="A0A423W9B2"/>
<dbReference type="GO" id="GO:0005886">
    <property type="term" value="C:plasma membrane"/>
    <property type="evidence" value="ECO:0007669"/>
    <property type="project" value="TreeGrafter"/>
</dbReference>
<evidence type="ECO:0000256" key="3">
    <source>
        <dbReference type="ARBA" id="ARBA00022989"/>
    </source>
</evidence>
<feature type="transmembrane region" description="Helical" evidence="6">
    <location>
        <begin position="453"/>
        <end position="472"/>
    </location>
</feature>
<protein>
    <recommendedName>
        <fullName evidence="7">Major facilitator superfamily (MFS) profile domain-containing protein</fullName>
    </recommendedName>
</protein>
<dbReference type="EMBL" id="LKEA01000022">
    <property type="protein sequence ID" value="ROV99930.1"/>
    <property type="molecule type" value="Genomic_DNA"/>
</dbReference>
<feature type="transmembrane region" description="Helical" evidence="6">
    <location>
        <begin position="209"/>
        <end position="232"/>
    </location>
</feature>
<dbReference type="PANTHER" id="PTHR23502:SF34">
    <property type="entry name" value="PROTEIN HOL1"/>
    <property type="match status" value="1"/>
</dbReference>
<evidence type="ECO:0000256" key="6">
    <source>
        <dbReference type="SAM" id="Phobius"/>
    </source>
</evidence>
<feature type="transmembrane region" description="Helical" evidence="6">
    <location>
        <begin position="478"/>
        <end position="504"/>
    </location>
</feature>
<feature type="compositionally biased region" description="Basic and acidic residues" evidence="5">
    <location>
        <begin position="1"/>
        <end position="21"/>
    </location>
</feature>
<evidence type="ECO:0000256" key="1">
    <source>
        <dbReference type="ARBA" id="ARBA00004141"/>
    </source>
</evidence>
<keyword evidence="9" id="KW-1185">Reference proteome</keyword>
<dbReference type="OrthoDB" id="2585655at2759"/>
<dbReference type="Proteomes" id="UP000283895">
    <property type="component" value="Unassembled WGS sequence"/>
</dbReference>
<evidence type="ECO:0000259" key="7">
    <source>
        <dbReference type="PROSITE" id="PS50850"/>
    </source>
</evidence>
<evidence type="ECO:0000256" key="5">
    <source>
        <dbReference type="SAM" id="MobiDB-lite"/>
    </source>
</evidence>
<feature type="transmembrane region" description="Helical" evidence="6">
    <location>
        <begin position="366"/>
        <end position="389"/>
    </location>
</feature>
<name>A0A423W9B2_9PEZI</name>
<feature type="transmembrane region" description="Helical" evidence="6">
    <location>
        <begin position="516"/>
        <end position="535"/>
    </location>
</feature>
<dbReference type="PROSITE" id="PS50850">
    <property type="entry name" value="MFS"/>
    <property type="match status" value="1"/>
</dbReference>
<dbReference type="PANTHER" id="PTHR23502">
    <property type="entry name" value="MAJOR FACILITATOR SUPERFAMILY"/>
    <property type="match status" value="1"/>
</dbReference>
<feature type="transmembrane region" description="Helical" evidence="6">
    <location>
        <begin position="547"/>
        <end position="568"/>
    </location>
</feature>
<accession>A0A423W9B2</accession>
<feature type="transmembrane region" description="Helical" evidence="6">
    <location>
        <begin position="409"/>
        <end position="432"/>
    </location>
</feature>
<evidence type="ECO:0000256" key="2">
    <source>
        <dbReference type="ARBA" id="ARBA00022692"/>
    </source>
</evidence>
<dbReference type="SUPFAM" id="SSF103473">
    <property type="entry name" value="MFS general substrate transporter"/>
    <property type="match status" value="1"/>
</dbReference>
<comment type="caution">
    <text evidence="8">The sequence shown here is derived from an EMBL/GenBank/DDBJ whole genome shotgun (WGS) entry which is preliminary data.</text>
</comment>
<organism evidence="8 9">
    <name type="scientific">Cytospora schulzeri</name>
    <dbReference type="NCBI Taxonomy" id="448051"/>
    <lineage>
        <taxon>Eukaryota</taxon>
        <taxon>Fungi</taxon>
        <taxon>Dikarya</taxon>
        <taxon>Ascomycota</taxon>
        <taxon>Pezizomycotina</taxon>
        <taxon>Sordariomycetes</taxon>
        <taxon>Sordariomycetidae</taxon>
        <taxon>Diaporthales</taxon>
        <taxon>Cytosporaceae</taxon>
        <taxon>Cytospora</taxon>
    </lineage>
</organism>
<keyword evidence="4 6" id="KW-0472">Membrane</keyword>
<keyword evidence="3 6" id="KW-1133">Transmembrane helix</keyword>
<evidence type="ECO:0000313" key="9">
    <source>
        <dbReference type="Proteomes" id="UP000283895"/>
    </source>
</evidence>
<evidence type="ECO:0000313" key="8">
    <source>
        <dbReference type="EMBL" id="ROV99930.1"/>
    </source>
</evidence>
<reference evidence="8 9" key="1">
    <citation type="submission" date="2015-09" db="EMBL/GenBank/DDBJ databases">
        <title>Host preference determinants of Valsa canker pathogens revealed by comparative genomics.</title>
        <authorList>
            <person name="Yin Z."/>
            <person name="Huang L."/>
        </authorList>
    </citation>
    <scope>NUCLEOTIDE SEQUENCE [LARGE SCALE GENOMIC DNA]</scope>
    <source>
        <strain evidence="8 9">03-1</strain>
    </source>
</reference>
<dbReference type="GO" id="GO:0022857">
    <property type="term" value="F:transmembrane transporter activity"/>
    <property type="evidence" value="ECO:0007669"/>
    <property type="project" value="InterPro"/>
</dbReference>
<feature type="transmembrane region" description="Helical" evidence="6">
    <location>
        <begin position="268"/>
        <end position="288"/>
    </location>
</feature>
<keyword evidence="2 6" id="KW-0812">Transmembrane</keyword>
<dbReference type="InterPro" id="IPR011701">
    <property type="entry name" value="MFS"/>
</dbReference>
<feature type="transmembrane region" description="Helical" evidence="6">
    <location>
        <begin position="65"/>
        <end position="88"/>
    </location>
</feature>
<comment type="subcellular location">
    <subcellularLocation>
        <location evidence="1">Membrane</location>
        <topology evidence="1">Multi-pass membrane protein</topology>
    </subcellularLocation>
</comment>
<dbReference type="InterPro" id="IPR020846">
    <property type="entry name" value="MFS_dom"/>
</dbReference>
<feature type="transmembrane region" description="Helical" evidence="6">
    <location>
        <begin position="182"/>
        <end position="197"/>
    </location>
</feature>
<dbReference type="Gene3D" id="1.20.1250.20">
    <property type="entry name" value="MFS general substrate transporter like domains"/>
    <property type="match status" value="1"/>
</dbReference>
<dbReference type="Pfam" id="PF07690">
    <property type="entry name" value="MFS_1"/>
    <property type="match status" value="1"/>
</dbReference>
<dbReference type="InterPro" id="IPR036259">
    <property type="entry name" value="MFS_trans_sf"/>
</dbReference>
<feature type="region of interest" description="Disordered" evidence="5">
    <location>
        <begin position="304"/>
        <end position="335"/>
    </location>
</feature>
<evidence type="ECO:0000256" key="4">
    <source>
        <dbReference type="ARBA" id="ARBA00023136"/>
    </source>
</evidence>
<feature type="region of interest" description="Disordered" evidence="5">
    <location>
        <begin position="1"/>
        <end position="22"/>
    </location>
</feature>